<dbReference type="EMBL" id="UHDK01000001">
    <property type="protein sequence ID" value="SUM34275.1"/>
    <property type="molecule type" value="Genomic_DNA"/>
</dbReference>
<keyword evidence="2" id="KW-0456">Lyase</keyword>
<dbReference type="AlphaFoldDB" id="A0A380FJX9"/>
<dbReference type="GO" id="GO:0005975">
    <property type="term" value="P:carbohydrate metabolic process"/>
    <property type="evidence" value="ECO:0007669"/>
    <property type="project" value="InterPro"/>
</dbReference>
<evidence type="ECO:0000313" key="3">
    <source>
        <dbReference type="Proteomes" id="UP000255277"/>
    </source>
</evidence>
<dbReference type="GO" id="GO:0008270">
    <property type="term" value="F:zinc ion binding"/>
    <property type="evidence" value="ECO:0007669"/>
    <property type="project" value="InterPro"/>
</dbReference>
<sequence length="50" mass="5647">MPLVSMKEMLIDAKENGYAVGQYNLNNLEFTQAILEASQEENAPVILRCF</sequence>
<dbReference type="SUPFAM" id="SSF51569">
    <property type="entry name" value="Aldolase"/>
    <property type="match status" value="1"/>
</dbReference>
<dbReference type="GO" id="GO:0004332">
    <property type="term" value="F:fructose-bisphosphate aldolase activity"/>
    <property type="evidence" value="ECO:0007669"/>
    <property type="project" value="UniProtKB-EC"/>
</dbReference>
<dbReference type="Gene3D" id="3.20.20.70">
    <property type="entry name" value="Aldolase class I"/>
    <property type="match status" value="1"/>
</dbReference>
<protein>
    <submittedName>
        <fullName evidence="2">Fructose-bisphosphate aldolase</fullName>
        <ecNumber evidence="2">4.1.2.13</ecNumber>
    </submittedName>
</protein>
<gene>
    <name evidence="2" type="primary">fba_3</name>
    <name evidence="2" type="ORF">NCTC12195_03790</name>
</gene>
<comment type="cofactor">
    <cofactor evidence="1">
        <name>Zn(2+)</name>
        <dbReference type="ChEBI" id="CHEBI:29105"/>
    </cofactor>
</comment>
<organism evidence="2 3">
    <name type="scientific">Staphylococcus gallinarum</name>
    <dbReference type="NCBI Taxonomy" id="1293"/>
    <lineage>
        <taxon>Bacteria</taxon>
        <taxon>Bacillati</taxon>
        <taxon>Bacillota</taxon>
        <taxon>Bacilli</taxon>
        <taxon>Bacillales</taxon>
        <taxon>Staphylococcaceae</taxon>
        <taxon>Staphylococcus</taxon>
    </lineage>
</organism>
<dbReference type="InterPro" id="IPR000771">
    <property type="entry name" value="FBA_II"/>
</dbReference>
<evidence type="ECO:0000256" key="1">
    <source>
        <dbReference type="ARBA" id="ARBA00001947"/>
    </source>
</evidence>
<evidence type="ECO:0000313" key="2">
    <source>
        <dbReference type="EMBL" id="SUM34275.1"/>
    </source>
</evidence>
<dbReference type="Proteomes" id="UP000255277">
    <property type="component" value="Unassembled WGS sequence"/>
</dbReference>
<dbReference type="Pfam" id="PF01116">
    <property type="entry name" value="F_bP_aldolase"/>
    <property type="match status" value="1"/>
</dbReference>
<dbReference type="InterPro" id="IPR013785">
    <property type="entry name" value="Aldolase_TIM"/>
</dbReference>
<name>A0A380FJX9_STAGA</name>
<accession>A0A380FJX9</accession>
<reference evidence="2 3" key="1">
    <citation type="submission" date="2018-06" db="EMBL/GenBank/DDBJ databases">
        <authorList>
            <consortium name="Pathogen Informatics"/>
            <person name="Doyle S."/>
        </authorList>
    </citation>
    <scope>NUCLEOTIDE SEQUENCE [LARGE SCALE GENOMIC DNA]</scope>
    <source>
        <strain evidence="2 3">NCTC12195</strain>
    </source>
</reference>
<proteinExistence type="predicted"/>
<dbReference type="EC" id="4.1.2.13" evidence="2"/>